<feature type="region of interest" description="Disordered" evidence="1">
    <location>
        <begin position="25"/>
        <end position="73"/>
    </location>
</feature>
<dbReference type="PROSITE" id="PS51257">
    <property type="entry name" value="PROKAR_LIPOPROTEIN"/>
    <property type="match status" value="1"/>
</dbReference>
<keyword evidence="2" id="KW-0732">Signal</keyword>
<feature type="chain" id="PRO_5010541825" evidence="2">
    <location>
        <begin position="22"/>
        <end position="491"/>
    </location>
</feature>
<protein>
    <submittedName>
        <fullName evidence="3">ABC-type glycerol-3-phosphate transport system, substrate-binding protein</fullName>
    </submittedName>
</protein>
<organism evidence="3 4">
    <name type="scientific">Eubacterium ruminantium</name>
    <dbReference type="NCBI Taxonomy" id="42322"/>
    <lineage>
        <taxon>Bacteria</taxon>
        <taxon>Bacillati</taxon>
        <taxon>Bacillota</taxon>
        <taxon>Clostridia</taxon>
        <taxon>Eubacteriales</taxon>
        <taxon>Eubacteriaceae</taxon>
        <taxon>Eubacterium</taxon>
    </lineage>
</organism>
<dbReference type="SUPFAM" id="SSF53850">
    <property type="entry name" value="Periplasmic binding protein-like II"/>
    <property type="match status" value="1"/>
</dbReference>
<accession>A0A1T4PPU7</accession>
<sequence length="491" mass="53805">MKKTKKALALSLALAMGMSLAACGKEKEEEKTTAAPATEAPATEAPASTEAGTEAPATTEAPQPTGTQTTLDTSSEGKVLNIYCWNDEFASRLRDHYPGYMCADAKNPLGGGTIGDVTVKFTQVPSDNNAYQNNLDETFLNMENASADEKPDMFLMEADYALKYVQSDYTMNVADLGITEAEISNQYKYTQDMMRDANGNLKGLSWQACPGVLIYNRKIAKEVFGSDDPATVQEKVKDWDTYNATASELKEAGYMMSSAAVDSYRTFSNNVSGKWVQDDKIVIDPNIAKWAEMSKKQFDAGETTAATLWSEDWKKGFWEEPGNVFCYFGPAWLINFCMSAGEEGAIATNGGWGATTGPQGFFWGGTWIAAVPGTDNPIIIADIMRQLTTNEEIMTNIVKADSDFVNNKPVMEAAAKDDSFGFPVFGGQNPLGMFCEGAEKIDLSNLSPYDQSCNEEFQTAMTDYFNGNRTYDEAIEAFYKAVEEKHPELSH</sequence>
<dbReference type="Gene3D" id="3.40.190.10">
    <property type="entry name" value="Periplasmic binding protein-like II"/>
    <property type="match status" value="1"/>
</dbReference>
<evidence type="ECO:0000256" key="2">
    <source>
        <dbReference type="SAM" id="SignalP"/>
    </source>
</evidence>
<dbReference type="EMBL" id="FUXA01000013">
    <property type="protein sequence ID" value="SJZ93654.1"/>
    <property type="molecule type" value="Genomic_DNA"/>
</dbReference>
<dbReference type="Proteomes" id="UP000189857">
    <property type="component" value="Unassembled WGS sequence"/>
</dbReference>
<name>A0A1T4PPU7_9FIRM</name>
<feature type="compositionally biased region" description="Low complexity" evidence="1">
    <location>
        <begin position="33"/>
        <end position="70"/>
    </location>
</feature>
<reference evidence="3 4" key="1">
    <citation type="submission" date="2017-02" db="EMBL/GenBank/DDBJ databases">
        <authorList>
            <person name="Peterson S.W."/>
        </authorList>
    </citation>
    <scope>NUCLEOTIDE SEQUENCE [LARGE SCALE GENOMIC DNA]</scope>
    <source>
        <strain evidence="3 4">ATCC 17233</strain>
    </source>
</reference>
<feature type="signal peptide" evidence="2">
    <location>
        <begin position="1"/>
        <end position="21"/>
    </location>
</feature>
<evidence type="ECO:0000313" key="4">
    <source>
        <dbReference type="Proteomes" id="UP000189857"/>
    </source>
</evidence>
<evidence type="ECO:0000313" key="3">
    <source>
        <dbReference type="EMBL" id="SJZ93654.1"/>
    </source>
</evidence>
<keyword evidence="4" id="KW-1185">Reference proteome</keyword>
<gene>
    <name evidence="3" type="ORF">SAMN02745110_02098</name>
</gene>
<proteinExistence type="predicted"/>
<evidence type="ECO:0000256" key="1">
    <source>
        <dbReference type="SAM" id="MobiDB-lite"/>
    </source>
</evidence>
<dbReference type="RefSeq" id="WP_242870238.1">
    <property type="nucleotide sequence ID" value="NZ_FMTO01000012.1"/>
</dbReference>
<dbReference type="AlphaFoldDB" id="A0A1T4PPU7"/>